<evidence type="ECO:0000313" key="4">
    <source>
        <dbReference type="Proteomes" id="UP000318582"/>
    </source>
</evidence>
<dbReference type="InterPro" id="IPR012340">
    <property type="entry name" value="NA-bd_OB-fold"/>
</dbReference>
<dbReference type="EMBL" id="QEAQ01000030">
    <property type="protein sequence ID" value="TPX58988.1"/>
    <property type="molecule type" value="Genomic_DNA"/>
</dbReference>
<dbReference type="AlphaFoldDB" id="A0A507E796"/>
<protein>
    <recommendedName>
        <fullName evidence="5">Single-stranded DNA-binding protein</fullName>
    </recommendedName>
</protein>
<dbReference type="Gene3D" id="2.40.50.140">
    <property type="entry name" value="Nucleic acid-binding proteins"/>
    <property type="match status" value="1"/>
</dbReference>
<evidence type="ECO:0000256" key="1">
    <source>
        <dbReference type="ARBA" id="ARBA00023125"/>
    </source>
</evidence>
<keyword evidence="1 2" id="KW-0238">DNA-binding</keyword>
<dbReference type="InterPro" id="IPR000424">
    <property type="entry name" value="Primosome_PriB/ssb"/>
</dbReference>
<dbReference type="SUPFAM" id="SSF50249">
    <property type="entry name" value="Nucleic acid-binding proteins"/>
    <property type="match status" value="1"/>
</dbReference>
<gene>
    <name evidence="3" type="ORF">PhCBS80983_g02763</name>
</gene>
<organism evidence="3 4">
    <name type="scientific">Powellomyces hirtus</name>
    <dbReference type="NCBI Taxonomy" id="109895"/>
    <lineage>
        <taxon>Eukaryota</taxon>
        <taxon>Fungi</taxon>
        <taxon>Fungi incertae sedis</taxon>
        <taxon>Chytridiomycota</taxon>
        <taxon>Chytridiomycota incertae sedis</taxon>
        <taxon>Chytridiomycetes</taxon>
        <taxon>Spizellomycetales</taxon>
        <taxon>Powellomycetaceae</taxon>
        <taxon>Powellomyces</taxon>
    </lineage>
</organism>
<dbReference type="GO" id="GO:0003697">
    <property type="term" value="F:single-stranded DNA binding"/>
    <property type="evidence" value="ECO:0007669"/>
    <property type="project" value="InterPro"/>
</dbReference>
<evidence type="ECO:0000313" key="3">
    <source>
        <dbReference type="EMBL" id="TPX58988.1"/>
    </source>
</evidence>
<proteinExistence type="predicted"/>
<dbReference type="STRING" id="109895.A0A507E796"/>
<dbReference type="PROSITE" id="PS50935">
    <property type="entry name" value="SSB"/>
    <property type="match status" value="1"/>
</dbReference>
<sequence length="101" mass="11048">MSSMRGLLMNRGLRGVKSFSTSAVARVHTSLNKVMLLGILGRDPEWKSFGGESDASPGAWSMSVATNKTYKKQSGEDAEVTQWHRIEYLGKKLPDSAKKGC</sequence>
<keyword evidence="4" id="KW-1185">Reference proteome</keyword>
<evidence type="ECO:0008006" key="5">
    <source>
        <dbReference type="Google" id="ProtNLM"/>
    </source>
</evidence>
<comment type="caution">
    <text evidence="3">The sequence shown here is derived from an EMBL/GenBank/DDBJ whole genome shotgun (WGS) entry which is preliminary data.</text>
</comment>
<name>A0A507E796_9FUNG</name>
<evidence type="ECO:0000256" key="2">
    <source>
        <dbReference type="PROSITE-ProRule" id="PRU00252"/>
    </source>
</evidence>
<dbReference type="Pfam" id="PF00436">
    <property type="entry name" value="SSB"/>
    <property type="match status" value="1"/>
</dbReference>
<accession>A0A507E796</accession>
<dbReference type="Proteomes" id="UP000318582">
    <property type="component" value="Unassembled WGS sequence"/>
</dbReference>
<reference evidence="3 4" key="1">
    <citation type="journal article" date="2019" name="Sci. Rep.">
        <title>Comparative genomics of chytrid fungi reveal insights into the obligate biotrophic and pathogenic lifestyle of Synchytrium endobioticum.</title>
        <authorList>
            <person name="van de Vossenberg B.T.L.H."/>
            <person name="Warris S."/>
            <person name="Nguyen H.D.T."/>
            <person name="van Gent-Pelzer M.P.E."/>
            <person name="Joly D.L."/>
            <person name="van de Geest H.C."/>
            <person name="Bonants P.J.M."/>
            <person name="Smith D.S."/>
            <person name="Levesque C.A."/>
            <person name="van der Lee T.A.J."/>
        </authorList>
    </citation>
    <scope>NUCLEOTIDE SEQUENCE [LARGE SCALE GENOMIC DNA]</scope>
    <source>
        <strain evidence="3 4">CBS 809.83</strain>
    </source>
</reference>